<keyword evidence="3" id="KW-1185">Reference proteome</keyword>
<evidence type="ECO:0000313" key="2">
    <source>
        <dbReference type="EMBL" id="KAL0928681.1"/>
    </source>
</evidence>
<gene>
    <name evidence="2" type="ORF">M5K25_000593</name>
</gene>
<dbReference type="EMBL" id="JANQDX010000001">
    <property type="protein sequence ID" value="KAL0928681.1"/>
    <property type="molecule type" value="Genomic_DNA"/>
</dbReference>
<dbReference type="InterPro" id="IPR027935">
    <property type="entry name" value="Di19_C"/>
</dbReference>
<comment type="caution">
    <text evidence="2">The sequence shown here is derived from an EMBL/GenBank/DDBJ whole genome shotgun (WGS) entry which is preliminary data.</text>
</comment>
<dbReference type="PANTHER" id="PTHR31875:SF26">
    <property type="entry name" value="PROTEIN DEHYDRATION-INDUCED 19-RELATED"/>
    <property type="match status" value="1"/>
</dbReference>
<evidence type="ECO:0000259" key="1">
    <source>
        <dbReference type="Pfam" id="PF14571"/>
    </source>
</evidence>
<name>A0ABD0VUV7_DENTH</name>
<dbReference type="Proteomes" id="UP001552299">
    <property type="component" value="Unassembled WGS sequence"/>
</dbReference>
<dbReference type="AlphaFoldDB" id="A0ABD0VUV7"/>
<proteinExistence type="predicted"/>
<reference evidence="2 3" key="1">
    <citation type="journal article" date="2024" name="Plant Biotechnol. J.">
        <title>Dendrobium thyrsiflorum genome and its molecular insights into genes involved in important horticultural traits.</title>
        <authorList>
            <person name="Chen B."/>
            <person name="Wang J.Y."/>
            <person name="Zheng P.J."/>
            <person name="Li K.L."/>
            <person name="Liang Y.M."/>
            <person name="Chen X.F."/>
            <person name="Zhang C."/>
            <person name="Zhao X."/>
            <person name="He X."/>
            <person name="Zhang G.Q."/>
            <person name="Liu Z.J."/>
            <person name="Xu Q."/>
        </authorList>
    </citation>
    <scope>NUCLEOTIDE SEQUENCE [LARGE SCALE GENOMIC DNA]</scope>
    <source>
        <strain evidence="2">GZMU011</strain>
    </source>
</reference>
<organism evidence="2 3">
    <name type="scientific">Dendrobium thyrsiflorum</name>
    <name type="common">Pinecone-like raceme dendrobium</name>
    <name type="synonym">Orchid</name>
    <dbReference type="NCBI Taxonomy" id="117978"/>
    <lineage>
        <taxon>Eukaryota</taxon>
        <taxon>Viridiplantae</taxon>
        <taxon>Streptophyta</taxon>
        <taxon>Embryophyta</taxon>
        <taxon>Tracheophyta</taxon>
        <taxon>Spermatophyta</taxon>
        <taxon>Magnoliopsida</taxon>
        <taxon>Liliopsida</taxon>
        <taxon>Asparagales</taxon>
        <taxon>Orchidaceae</taxon>
        <taxon>Epidendroideae</taxon>
        <taxon>Malaxideae</taxon>
        <taxon>Dendrobiinae</taxon>
        <taxon>Dendrobium</taxon>
    </lineage>
</organism>
<accession>A0ABD0VUV7</accession>
<feature type="domain" description="Di19 C-terminal" evidence="1">
    <location>
        <begin position="8"/>
        <end position="80"/>
    </location>
</feature>
<sequence>MLGSHSTLSLLRKELREANAQALIGGWSHSGAPPSAAPDPLLSSLIYTLPVANSSNDILPESPDEGALASDHSEKQAVERFETFDILDIDIFNSIYLVILDFYLFLAKLYMNPN</sequence>
<dbReference type="InterPro" id="IPR033347">
    <property type="entry name" value="Di19"/>
</dbReference>
<evidence type="ECO:0000313" key="3">
    <source>
        <dbReference type="Proteomes" id="UP001552299"/>
    </source>
</evidence>
<protein>
    <recommendedName>
        <fullName evidence="1">Di19 C-terminal domain-containing protein</fullName>
    </recommendedName>
</protein>
<dbReference type="Pfam" id="PF14571">
    <property type="entry name" value="Di19_C"/>
    <property type="match status" value="1"/>
</dbReference>
<dbReference type="PANTHER" id="PTHR31875">
    <property type="entry name" value="PROTEIN DEHYDRATION-INDUCED 19"/>
    <property type="match status" value="1"/>
</dbReference>